<dbReference type="GO" id="GO:0006227">
    <property type="term" value="P:dUDP biosynthetic process"/>
    <property type="evidence" value="ECO:0007669"/>
    <property type="project" value="TreeGrafter"/>
</dbReference>
<dbReference type="PANTHER" id="PTHR10344:SF4">
    <property type="entry name" value="UMP-CMP KINASE 2, MITOCHONDRIAL"/>
    <property type="match status" value="1"/>
</dbReference>
<keyword evidence="3" id="KW-0067">ATP-binding</keyword>
<organism evidence="4 5">
    <name type="scientific">Paramuricea clavata</name>
    <name type="common">Red gorgonian</name>
    <name type="synonym">Violescent sea-whip</name>
    <dbReference type="NCBI Taxonomy" id="317549"/>
    <lineage>
        <taxon>Eukaryota</taxon>
        <taxon>Metazoa</taxon>
        <taxon>Cnidaria</taxon>
        <taxon>Anthozoa</taxon>
        <taxon>Octocorallia</taxon>
        <taxon>Malacalcyonacea</taxon>
        <taxon>Plexauridae</taxon>
        <taxon>Paramuricea</taxon>
    </lineage>
</organism>
<keyword evidence="5" id="KW-1185">Reference proteome</keyword>
<sequence length="124" mass="14256">MVKQCQPVCRAFYSLGNYLMAENIKSSLVASPVVLDRFWHSSAAYAIAVEAKCGSEINIPPKGNFIYQWPDDLLKPSAVIFLDLCEMDRVLRMNERGERESNEELQLRKNQLLRQRQVFNETSS</sequence>
<gene>
    <name evidence="4" type="ORF">PACLA_8A040252</name>
</gene>
<dbReference type="OrthoDB" id="425602at2759"/>
<dbReference type="SUPFAM" id="SSF52540">
    <property type="entry name" value="P-loop containing nucleoside triphosphate hydrolases"/>
    <property type="match status" value="1"/>
</dbReference>
<dbReference type="GO" id="GO:0006235">
    <property type="term" value="P:dTTP biosynthetic process"/>
    <property type="evidence" value="ECO:0007669"/>
    <property type="project" value="TreeGrafter"/>
</dbReference>
<keyword evidence="4" id="KW-0808">Transferase</keyword>
<protein>
    <submittedName>
        <fullName evidence="4">UMP-CMP kinase 2, mitochondrial, partial</fullName>
    </submittedName>
</protein>
<evidence type="ECO:0000256" key="2">
    <source>
        <dbReference type="ARBA" id="ARBA00022741"/>
    </source>
</evidence>
<comment type="similarity">
    <text evidence="1">Belongs to the thymidylate kinase family.</text>
</comment>
<dbReference type="Pfam" id="PF02223">
    <property type="entry name" value="Thymidylate_kin"/>
    <property type="match status" value="1"/>
</dbReference>
<name>A0A6S7JPM5_PARCT</name>
<comment type="caution">
    <text evidence="4">The sequence shown here is derived from an EMBL/GenBank/DDBJ whole genome shotgun (WGS) entry which is preliminary data.</text>
</comment>
<evidence type="ECO:0000313" key="5">
    <source>
        <dbReference type="Proteomes" id="UP001152795"/>
    </source>
</evidence>
<dbReference type="AlphaFoldDB" id="A0A6S7JPM5"/>
<evidence type="ECO:0000313" key="4">
    <source>
        <dbReference type="EMBL" id="CAB4032941.1"/>
    </source>
</evidence>
<dbReference type="GO" id="GO:0005524">
    <property type="term" value="F:ATP binding"/>
    <property type="evidence" value="ECO:0007669"/>
    <property type="project" value="UniProtKB-KW"/>
</dbReference>
<keyword evidence="2" id="KW-0547">Nucleotide-binding</keyword>
<dbReference type="Gene3D" id="3.40.50.300">
    <property type="entry name" value="P-loop containing nucleotide triphosphate hydrolases"/>
    <property type="match status" value="1"/>
</dbReference>
<dbReference type="PANTHER" id="PTHR10344">
    <property type="entry name" value="THYMIDYLATE KINASE"/>
    <property type="match status" value="1"/>
</dbReference>
<accession>A0A6S7JPM5</accession>
<keyword evidence="4" id="KW-0418">Kinase</keyword>
<dbReference type="GO" id="GO:0004798">
    <property type="term" value="F:dTMP kinase activity"/>
    <property type="evidence" value="ECO:0007669"/>
    <property type="project" value="TreeGrafter"/>
</dbReference>
<evidence type="ECO:0000256" key="3">
    <source>
        <dbReference type="ARBA" id="ARBA00022840"/>
    </source>
</evidence>
<dbReference type="GO" id="GO:0004550">
    <property type="term" value="F:nucleoside diphosphate kinase activity"/>
    <property type="evidence" value="ECO:0007669"/>
    <property type="project" value="TreeGrafter"/>
</dbReference>
<dbReference type="GO" id="GO:0005739">
    <property type="term" value="C:mitochondrion"/>
    <property type="evidence" value="ECO:0007669"/>
    <property type="project" value="TreeGrafter"/>
</dbReference>
<evidence type="ECO:0000256" key="1">
    <source>
        <dbReference type="ARBA" id="ARBA00009776"/>
    </source>
</evidence>
<reference evidence="4" key="1">
    <citation type="submission" date="2020-04" db="EMBL/GenBank/DDBJ databases">
        <authorList>
            <person name="Alioto T."/>
            <person name="Alioto T."/>
            <person name="Gomez Garrido J."/>
        </authorList>
    </citation>
    <scope>NUCLEOTIDE SEQUENCE</scope>
    <source>
        <strain evidence="4">A484AB</strain>
    </source>
</reference>
<dbReference type="EMBL" id="CACRXK020018828">
    <property type="protein sequence ID" value="CAB4032941.1"/>
    <property type="molecule type" value="Genomic_DNA"/>
</dbReference>
<dbReference type="InterPro" id="IPR039430">
    <property type="entry name" value="Thymidylate_kin-like_dom"/>
</dbReference>
<dbReference type="GO" id="GO:0006233">
    <property type="term" value="P:dTDP biosynthetic process"/>
    <property type="evidence" value="ECO:0007669"/>
    <property type="project" value="TreeGrafter"/>
</dbReference>
<proteinExistence type="inferred from homology"/>
<dbReference type="Proteomes" id="UP001152795">
    <property type="component" value="Unassembled WGS sequence"/>
</dbReference>
<dbReference type="InterPro" id="IPR027417">
    <property type="entry name" value="P-loop_NTPase"/>
</dbReference>